<dbReference type="Gene3D" id="3.30.380.10">
    <property type="entry name" value="MS2 Viral Coat Protein"/>
    <property type="match status" value="1"/>
</dbReference>
<reference evidence="4" key="1">
    <citation type="submission" date="2020-09" db="EMBL/GenBank/DDBJ databases">
        <title>Leviviricetes taxonomy.</title>
        <authorList>
            <person name="Stockdale S.R."/>
            <person name="Callanan J."/>
            <person name="Adriaenssens E.M."/>
            <person name="Kuhn J.H."/>
            <person name="Rumnieks J."/>
            <person name="Shkoporov A."/>
            <person name="Draper L.A."/>
            <person name="Ross P."/>
            <person name="Hill C."/>
        </authorList>
    </citation>
    <scope>NUCLEOTIDE SEQUENCE</scope>
</reference>
<dbReference type="KEGG" id="vg:80398264"/>
<accession>A0A8S5KYC4</accession>
<evidence type="ECO:0000256" key="2">
    <source>
        <dbReference type="ARBA" id="ARBA00022561"/>
    </source>
</evidence>
<keyword evidence="3" id="KW-0946">Virion</keyword>
<comment type="subcellular location">
    <subcellularLocation>
        <location evidence="1">Virion</location>
    </subcellularLocation>
</comment>
<organism evidence="4 5">
    <name type="scientific">ssRNA phage SRR5466337_2</name>
    <dbReference type="NCBI Taxonomy" id="2786388"/>
    <lineage>
        <taxon>Viruses</taxon>
        <taxon>Riboviria</taxon>
        <taxon>Orthornavirae</taxon>
        <taxon>Lenarviricota</taxon>
        <taxon>Leviviricetes</taxon>
        <taxon>Norzivirales</taxon>
        <taxon>Fiersviridae</taxon>
        <taxon>Decadevirus</taxon>
        <taxon>Decadevirus asienecus</taxon>
    </lineage>
</organism>
<dbReference type="InterPro" id="IPR015954">
    <property type="entry name" value="Phage_RNA-type_capsid"/>
</dbReference>
<dbReference type="GeneID" id="80398264"/>
<dbReference type="EMBL" id="BK013625">
    <property type="protein sequence ID" value="DAD50782.1"/>
    <property type="molecule type" value="Genomic_RNA"/>
</dbReference>
<evidence type="ECO:0000256" key="1">
    <source>
        <dbReference type="ARBA" id="ARBA00004328"/>
    </source>
</evidence>
<proteinExistence type="predicted"/>
<keyword evidence="5" id="KW-1185">Reference proteome</keyword>
<protein>
    <submittedName>
        <fullName evidence="4">Coat protein</fullName>
    </submittedName>
</protein>
<name>A0A8S5KYC4_9VIRU</name>
<evidence type="ECO:0000256" key="3">
    <source>
        <dbReference type="ARBA" id="ARBA00022844"/>
    </source>
</evidence>
<evidence type="ECO:0000313" key="5">
    <source>
        <dbReference type="Proteomes" id="UP000679600"/>
    </source>
</evidence>
<sequence length="151" mass="16437">MAQQAAITVFDGATTPVSHTLQPVDNKVLKDGTRVAVWRENNLSIPVEAQVRVELYQRNFPSKVVETRAVVVVPVMESINGANASGYTAAPKVAYEDRAELRVLAHRRSTVTSRRLCKQILLNLANNIATTVPPVSTGVVDEGAIQLFMPT</sequence>
<gene>
    <name evidence="4" type="primary">SRR5466337_2_4</name>
</gene>
<dbReference type="RefSeq" id="YP_010769293.1">
    <property type="nucleotide sequence ID" value="NC_073930.1"/>
</dbReference>
<evidence type="ECO:0000313" key="4">
    <source>
        <dbReference type="EMBL" id="DAD50782.1"/>
    </source>
</evidence>
<dbReference type="Proteomes" id="UP000679600">
    <property type="component" value="Segment"/>
</dbReference>
<dbReference type="GO" id="GO:0019028">
    <property type="term" value="C:viral capsid"/>
    <property type="evidence" value="ECO:0007669"/>
    <property type="project" value="UniProtKB-KW"/>
</dbReference>
<keyword evidence="2 4" id="KW-0167">Capsid protein</keyword>